<gene>
    <name evidence="3" type="ORF">LSP00402_LOCUS6814</name>
</gene>
<dbReference type="AlphaFoldDB" id="A0A7S2TM24"/>
<protein>
    <submittedName>
        <fullName evidence="3">Uncharacterized protein</fullName>
    </submittedName>
</protein>
<feature type="transmembrane region" description="Helical" evidence="1">
    <location>
        <begin position="128"/>
        <end position="150"/>
    </location>
</feature>
<evidence type="ECO:0000256" key="2">
    <source>
        <dbReference type="SAM" id="SignalP"/>
    </source>
</evidence>
<keyword evidence="2" id="KW-0732">Signal</keyword>
<name>A0A7S2TM24_9EUKA</name>
<reference evidence="3" key="1">
    <citation type="submission" date="2021-01" db="EMBL/GenBank/DDBJ databases">
        <authorList>
            <person name="Corre E."/>
            <person name="Pelletier E."/>
            <person name="Niang G."/>
            <person name="Scheremetjew M."/>
            <person name="Finn R."/>
            <person name="Kale V."/>
            <person name="Holt S."/>
            <person name="Cochrane G."/>
            <person name="Meng A."/>
            <person name="Brown T."/>
            <person name="Cohen L."/>
        </authorList>
    </citation>
    <scope>NUCLEOTIDE SEQUENCE</scope>
    <source>
        <strain evidence="3">CCMP622</strain>
    </source>
</reference>
<sequence length="217" mass="23953">MHRWLLLALCGLSAVAMWQKQPLTIHRTEDGQHLTIHAAVNEETRDGNLTFGTSSPAETHPIRIDANLESEFIRLVTKLKKTGGNLDMNDFERECRGIFDKSVCVVMIRSALPSYMGPSTSDHPGKDMFFALMKAAACVISALVVVICIYGHVESRRRQQEDAVDCKYSDPDLSKKFDFDGSEIFGAEQIRPSVKSLLRPPVPGAAAGFTTSNSLVK</sequence>
<proteinExistence type="predicted"/>
<evidence type="ECO:0000256" key="1">
    <source>
        <dbReference type="SAM" id="Phobius"/>
    </source>
</evidence>
<keyword evidence="1" id="KW-0812">Transmembrane</keyword>
<dbReference type="EMBL" id="HBHP01011019">
    <property type="protein sequence ID" value="CAD9757682.1"/>
    <property type="molecule type" value="Transcribed_RNA"/>
</dbReference>
<feature type="signal peptide" evidence="2">
    <location>
        <begin position="1"/>
        <end position="20"/>
    </location>
</feature>
<accession>A0A7S2TM24</accession>
<feature type="chain" id="PRO_5031041221" evidence="2">
    <location>
        <begin position="21"/>
        <end position="217"/>
    </location>
</feature>
<evidence type="ECO:0000313" key="3">
    <source>
        <dbReference type="EMBL" id="CAD9757682.1"/>
    </source>
</evidence>
<keyword evidence="1" id="KW-0472">Membrane</keyword>
<organism evidence="3">
    <name type="scientific">Lotharella oceanica</name>
    <dbReference type="NCBI Taxonomy" id="641309"/>
    <lineage>
        <taxon>Eukaryota</taxon>
        <taxon>Sar</taxon>
        <taxon>Rhizaria</taxon>
        <taxon>Cercozoa</taxon>
        <taxon>Chlorarachniophyceae</taxon>
        <taxon>Lotharella</taxon>
    </lineage>
</organism>
<keyword evidence="1" id="KW-1133">Transmembrane helix</keyword>